<feature type="compositionally biased region" description="Basic and acidic residues" evidence="1">
    <location>
        <begin position="310"/>
        <end position="329"/>
    </location>
</feature>
<evidence type="ECO:0000313" key="4">
    <source>
        <dbReference type="Proteomes" id="UP000193067"/>
    </source>
</evidence>
<dbReference type="GO" id="GO:0005634">
    <property type="term" value="C:nucleus"/>
    <property type="evidence" value="ECO:0007669"/>
    <property type="project" value="TreeGrafter"/>
</dbReference>
<protein>
    <recommendedName>
        <fullName evidence="2">Metallo-beta-lactamase domain-containing protein</fullName>
    </recommendedName>
</protein>
<organism evidence="3 4">
    <name type="scientific">Trametes coccinea (strain BRFM310)</name>
    <name type="common">Pycnoporus coccineus</name>
    <dbReference type="NCBI Taxonomy" id="1353009"/>
    <lineage>
        <taxon>Eukaryota</taxon>
        <taxon>Fungi</taxon>
        <taxon>Dikarya</taxon>
        <taxon>Basidiomycota</taxon>
        <taxon>Agaricomycotina</taxon>
        <taxon>Agaricomycetes</taxon>
        <taxon>Polyporales</taxon>
        <taxon>Polyporaceae</taxon>
        <taxon>Trametes</taxon>
    </lineage>
</organism>
<dbReference type="PANTHER" id="PTHR46018">
    <property type="entry name" value="ZINC PHOSPHODIESTERASE ELAC PROTEIN 1"/>
    <property type="match status" value="1"/>
</dbReference>
<dbReference type="STRING" id="1353009.A0A1Y2IM69"/>
<feature type="region of interest" description="Disordered" evidence="1">
    <location>
        <begin position="478"/>
        <end position="574"/>
    </location>
</feature>
<dbReference type="PANTHER" id="PTHR46018:SF2">
    <property type="entry name" value="ZINC PHOSPHODIESTERASE ELAC PROTEIN 1"/>
    <property type="match status" value="1"/>
</dbReference>
<dbReference type="InterPro" id="IPR001279">
    <property type="entry name" value="Metallo-B-lactamas"/>
</dbReference>
<feature type="compositionally biased region" description="Gly residues" evidence="1">
    <location>
        <begin position="522"/>
        <end position="542"/>
    </location>
</feature>
<dbReference type="Proteomes" id="UP000193067">
    <property type="component" value="Unassembled WGS sequence"/>
</dbReference>
<evidence type="ECO:0000259" key="2">
    <source>
        <dbReference type="Pfam" id="PF00753"/>
    </source>
</evidence>
<proteinExistence type="predicted"/>
<reference evidence="3 4" key="1">
    <citation type="journal article" date="2015" name="Biotechnol. Biofuels">
        <title>Enhanced degradation of softwood versus hardwood by the white-rot fungus Pycnoporus coccineus.</title>
        <authorList>
            <person name="Couturier M."/>
            <person name="Navarro D."/>
            <person name="Chevret D."/>
            <person name="Henrissat B."/>
            <person name="Piumi F."/>
            <person name="Ruiz-Duenas F.J."/>
            <person name="Martinez A.T."/>
            <person name="Grigoriev I.V."/>
            <person name="Riley R."/>
            <person name="Lipzen A."/>
            <person name="Berrin J.G."/>
            <person name="Master E.R."/>
            <person name="Rosso M.N."/>
        </authorList>
    </citation>
    <scope>NUCLEOTIDE SEQUENCE [LARGE SCALE GENOMIC DNA]</scope>
    <source>
        <strain evidence="3 4">BRFM310</strain>
    </source>
</reference>
<keyword evidence="4" id="KW-1185">Reference proteome</keyword>
<dbReference type="OrthoDB" id="527344at2759"/>
<evidence type="ECO:0000256" key="1">
    <source>
        <dbReference type="SAM" id="MobiDB-lite"/>
    </source>
</evidence>
<gene>
    <name evidence="3" type="ORF">PYCCODRAFT_1411075</name>
</gene>
<sequence length="574" mass="61698">MSRNITVTFLGTTSGGGPTETRNCSSLVVEPLGDGQLWMVDCAEGTVRQFALQPYRSNVEQRRLRVSQVNKIFITHMHADHTMGLLTLLRNVLGIPKPPSAIAPDAPPPNASHPRVEIFGPRGVRRMLRTLWHLTHTHSEHPYVVHELLFKGEQPSIAADVSESDAGIAEVDVRRESECVGRDIWCDDDGFWRGIVDVPADRHRWGALVDAGPIEHRDPCIGYIIREIPQYQLTSSSPLPRKLVLLGDTCDPSPLIPLIHAEPPLAVSSPEALPEFDPTDSGFPIRIPVSLLVHEATDAYIPPSVDQYERTGRNRTQDSVEAKTRDRGHSTPAMAGAFARRIGAERLVLNHIGARFPAPEVPPSRSGLEKFRQGCMREIERQAAQTWGSPSRWRVHPQAAWDFLSVVIPPNPARVVEEVGAPSGALVDDMAEGALPGSAGGVPGAEESGTEVEMEEGRLQSAAPLSIDHADRLAERYGSSAESMGVAHHRKRGRDGSAGRVESSGASGRGGYEGKRGYGTWARGGGSGSGSGSGSRGGGGRGARGDGERGGRAGFRGRGRGGGYENKRARGRGG</sequence>
<dbReference type="AlphaFoldDB" id="A0A1Y2IM69"/>
<feature type="region of interest" description="Disordered" evidence="1">
    <location>
        <begin position="433"/>
        <end position="455"/>
    </location>
</feature>
<evidence type="ECO:0000313" key="3">
    <source>
        <dbReference type="EMBL" id="OSD02216.1"/>
    </source>
</evidence>
<feature type="domain" description="Metallo-beta-lactamase" evidence="2">
    <location>
        <begin position="22"/>
        <end position="145"/>
    </location>
</feature>
<dbReference type="InterPro" id="IPR036866">
    <property type="entry name" value="RibonucZ/Hydroxyglut_hydro"/>
</dbReference>
<accession>A0A1Y2IM69</accession>
<feature type="compositionally biased region" description="Gly residues" evidence="1">
    <location>
        <begin position="552"/>
        <end position="564"/>
    </location>
</feature>
<dbReference type="Gene3D" id="3.60.15.10">
    <property type="entry name" value="Ribonuclease Z/Hydroxyacylglutathione hydrolase-like"/>
    <property type="match status" value="1"/>
</dbReference>
<feature type="region of interest" description="Disordered" evidence="1">
    <location>
        <begin position="310"/>
        <end position="331"/>
    </location>
</feature>
<dbReference type="EMBL" id="KZ084106">
    <property type="protein sequence ID" value="OSD02216.1"/>
    <property type="molecule type" value="Genomic_DNA"/>
</dbReference>
<dbReference type="Pfam" id="PF00753">
    <property type="entry name" value="Lactamase_B"/>
    <property type="match status" value="1"/>
</dbReference>
<dbReference type="SUPFAM" id="SSF56281">
    <property type="entry name" value="Metallo-hydrolase/oxidoreductase"/>
    <property type="match status" value="1"/>
</dbReference>
<dbReference type="GO" id="GO:0042781">
    <property type="term" value="F:3'-tRNA processing endoribonuclease activity"/>
    <property type="evidence" value="ECO:0007669"/>
    <property type="project" value="TreeGrafter"/>
</dbReference>
<name>A0A1Y2IM69_TRAC3</name>